<dbReference type="InterPro" id="IPR000515">
    <property type="entry name" value="MetI-like"/>
</dbReference>
<protein>
    <recommendedName>
        <fullName evidence="9">Glutathione transport system permease protein GsiD</fullName>
    </recommendedName>
</protein>
<dbReference type="GO" id="GO:0071916">
    <property type="term" value="F:dipeptide transmembrane transporter activity"/>
    <property type="evidence" value="ECO:0007669"/>
    <property type="project" value="TreeGrafter"/>
</dbReference>
<comment type="similarity">
    <text evidence="2 10">Belongs to the binding-protein-dependent transport system permease family.</text>
</comment>
<evidence type="ECO:0000256" key="8">
    <source>
        <dbReference type="ARBA" id="ARBA00037215"/>
    </source>
</evidence>
<evidence type="ECO:0000256" key="3">
    <source>
        <dbReference type="ARBA" id="ARBA00022448"/>
    </source>
</evidence>
<dbReference type="Gene3D" id="1.10.3720.10">
    <property type="entry name" value="MetI-like"/>
    <property type="match status" value="1"/>
</dbReference>
<evidence type="ECO:0000256" key="10">
    <source>
        <dbReference type="RuleBase" id="RU363032"/>
    </source>
</evidence>
<reference evidence="12 13" key="1">
    <citation type="submission" date="2019-06" db="EMBL/GenBank/DDBJ databases">
        <title>Whole genome shotgun sequence of Vibrio inusitatus NBRC 102082.</title>
        <authorList>
            <person name="Hosoyama A."/>
            <person name="Uohara A."/>
            <person name="Ohji S."/>
            <person name="Ichikawa N."/>
        </authorList>
    </citation>
    <scope>NUCLEOTIDE SEQUENCE [LARGE SCALE GENOMIC DNA]</scope>
    <source>
        <strain evidence="12 13">NBRC 102082</strain>
    </source>
</reference>
<evidence type="ECO:0000256" key="5">
    <source>
        <dbReference type="ARBA" id="ARBA00022692"/>
    </source>
</evidence>
<keyword evidence="3 10" id="KW-0813">Transport</keyword>
<accession>A0A4Y3HST1</accession>
<evidence type="ECO:0000256" key="9">
    <source>
        <dbReference type="ARBA" id="ARBA00041106"/>
    </source>
</evidence>
<dbReference type="Pfam" id="PF00528">
    <property type="entry name" value="BPD_transp_1"/>
    <property type="match status" value="1"/>
</dbReference>
<dbReference type="CDD" id="cd06261">
    <property type="entry name" value="TM_PBP2"/>
    <property type="match status" value="1"/>
</dbReference>
<feature type="transmembrane region" description="Helical" evidence="10">
    <location>
        <begin position="24"/>
        <end position="46"/>
    </location>
</feature>
<keyword evidence="4" id="KW-1003">Cell membrane</keyword>
<comment type="caution">
    <text evidence="12">The sequence shown here is derived from an EMBL/GenBank/DDBJ whole genome shotgun (WGS) entry which is preliminary data.</text>
</comment>
<dbReference type="SUPFAM" id="SSF161098">
    <property type="entry name" value="MetI-like"/>
    <property type="match status" value="1"/>
</dbReference>
<comment type="function">
    <text evidence="8">Part of the ABC transporter complex GsiABCD involved in glutathione import. Probably responsible for the translocation of the substrate across the membrane.</text>
</comment>
<evidence type="ECO:0000256" key="2">
    <source>
        <dbReference type="ARBA" id="ARBA00009306"/>
    </source>
</evidence>
<dbReference type="EMBL" id="BJLF01000003">
    <property type="protein sequence ID" value="GEA50097.1"/>
    <property type="molecule type" value="Genomic_DNA"/>
</dbReference>
<dbReference type="PANTHER" id="PTHR43386:SF3">
    <property type="entry name" value="GLUTATHIONE TRANSPORT SYSTEM PERMEASE PROTEIN GSID"/>
    <property type="match status" value="1"/>
</dbReference>
<gene>
    <name evidence="12" type="ORF">VIN01S_09010</name>
</gene>
<evidence type="ECO:0000256" key="7">
    <source>
        <dbReference type="ARBA" id="ARBA00023136"/>
    </source>
</evidence>
<dbReference type="InterPro" id="IPR050366">
    <property type="entry name" value="BP-dependent_transpt_permease"/>
</dbReference>
<evidence type="ECO:0000313" key="13">
    <source>
        <dbReference type="Proteomes" id="UP000318717"/>
    </source>
</evidence>
<keyword evidence="13" id="KW-1185">Reference proteome</keyword>
<dbReference type="PROSITE" id="PS50928">
    <property type="entry name" value="ABC_TM1"/>
    <property type="match status" value="1"/>
</dbReference>
<organism evidence="12 13">
    <name type="scientific">Vibrio inusitatus NBRC 102082</name>
    <dbReference type="NCBI Taxonomy" id="1219070"/>
    <lineage>
        <taxon>Bacteria</taxon>
        <taxon>Pseudomonadati</taxon>
        <taxon>Pseudomonadota</taxon>
        <taxon>Gammaproteobacteria</taxon>
        <taxon>Vibrionales</taxon>
        <taxon>Vibrionaceae</taxon>
        <taxon>Vibrio</taxon>
    </lineage>
</organism>
<evidence type="ECO:0000256" key="4">
    <source>
        <dbReference type="ARBA" id="ARBA00022475"/>
    </source>
</evidence>
<sequence length="287" mass="30839">MDTNSNKTLSPFAMFLIRFKREKTAIVALCILLTMVVMAIAAPMFLHYTATDVDYNNILSLPSWEHWAGTDLYGRDNFARLVYGARISLSVGFVSVTIGVIVGTVLGVISGYYGGIADAIIMRAADVLFAFPSFLLAIGIVAVLGGGIVNVIIAIAIFSTPMFARIVRSQTLSVMNSQYVRAAKTMGASTPRIMFKHIIPSTVSSVLVYFTMRVGTSVLTAASLSFLGLGAQPPSPEWGAMLASSRDFMAVDGYMYLTLFPGLCIFLTVLSCNVLGDGIRSALDPKN</sequence>
<dbReference type="InterPro" id="IPR035906">
    <property type="entry name" value="MetI-like_sf"/>
</dbReference>
<evidence type="ECO:0000256" key="6">
    <source>
        <dbReference type="ARBA" id="ARBA00022989"/>
    </source>
</evidence>
<dbReference type="Proteomes" id="UP000318717">
    <property type="component" value="Unassembled WGS sequence"/>
</dbReference>
<feature type="transmembrane region" description="Helical" evidence="10">
    <location>
        <begin position="254"/>
        <end position="276"/>
    </location>
</feature>
<name>A0A4Y3HST1_9VIBR</name>
<feature type="domain" description="ABC transmembrane type-1" evidence="11">
    <location>
        <begin position="85"/>
        <end position="276"/>
    </location>
</feature>
<keyword evidence="5 10" id="KW-0812">Transmembrane</keyword>
<proteinExistence type="inferred from homology"/>
<dbReference type="RefSeq" id="WP_141344487.1">
    <property type="nucleotide sequence ID" value="NZ_BJLF01000003.1"/>
</dbReference>
<dbReference type="InterPro" id="IPR025966">
    <property type="entry name" value="OppC_N"/>
</dbReference>
<keyword evidence="6 10" id="KW-1133">Transmembrane helix</keyword>
<evidence type="ECO:0000259" key="11">
    <source>
        <dbReference type="PROSITE" id="PS50928"/>
    </source>
</evidence>
<feature type="transmembrane region" description="Helical" evidence="10">
    <location>
        <begin position="120"/>
        <end position="142"/>
    </location>
</feature>
<feature type="transmembrane region" description="Helical" evidence="10">
    <location>
        <begin position="87"/>
        <end position="113"/>
    </location>
</feature>
<dbReference type="OrthoDB" id="9805884at2"/>
<keyword evidence="7 10" id="KW-0472">Membrane</keyword>
<dbReference type="Pfam" id="PF12911">
    <property type="entry name" value="OppC_N"/>
    <property type="match status" value="1"/>
</dbReference>
<evidence type="ECO:0000313" key="12">
    <source>
        <dbReference type="EMBL" id="GEA50097.1"/>
    </source>
</evidence>
<evidence type="ECO:0000256" key="1">
    <source>
        <dbReference type="ARBA" id="ARBA00004651"/>
    </source>
</evidence>
<dbReference type="AlphaFoldDB" id="A0A4Y3HST1"/>
<dbReference type="PANTHER" id="PTHR43386">
    <property type="entry name" value="OLIGOPEPTIDE TRANSPORT SYSTEM PERMEASE PROTEIN APPC"/>
    <property type="match status" value="1"/>
</dbReference>
<comment type="subcellular location">
    <subcellularLocation>
        <location evidence="1 10">Cell membrane</location>
        <topology evidence="1 10">Multi-pass membrane protein</topology>
    </subcellularLocation>
</comment>
<dbReference type="GO" id="GO:0005886">
    <property type="term" value="C:plasma membrane"/>
    <property type="evidence" value="ECO:0007669"/>
    <property type="project" value="UniProtKB-SubCell"/>
</dbReference>